<dbReference type="Pfam" id="PF08240">
    <property type="entry name" value="ADH_N"/>
    <property type="match status" value="1"/>
</dbReference>
<evidence type="ECO:0000313" key="3">
    <source>
        <dbReference type="EMBL" id="KRL47201.1"/>
    </source>
</evidence>
<keyword evidence="1" id="KW-0521">NADP</keyword>
<sequence>MQAFGLNHLNGQFMQVEIPDPVPRHGQLVIQPLAVGLNNRDRAERFNAPDGRFTIPGHDVAGTVVDAGTTDFKVGQRVLAHTDHAYADYVLATQDTAVLMPQSLKMDQAAALVTPGITAWRIVHRFATIEPGQTVIVKGANGGVGALVVQLATAMGADVIGIASARHQEAVIKDGALRAVPYDNADLVSVLANAGDIVINVAMDGVGFAEDVAMTRLGGQLVTVAHVDGRASEKAIDIVHVHPVAEPSDAIALGALAPALAVGQLKVQLADELPFSLAGVQQGHELLGQPHDGRLVLVKA</sequence>
<dbReference type="OrthoDB" id="9792162at2"/>
<proteinExistence type="predicted"/>
<dbReference type="Pfam" id="PF00107">
    <property type="entry name" value="ADH_zinc_N"/>
    <property type="match status" value="1"/>
</dbReference>
<dbReference type="InterPro" id="IPR051603">
    <property type="entry name" value="Zinc-ADH_QOR/CCCR"/>
</dbReference>
<name>A0A0R1QSC6_9LACO</name>
<gene>
    <name evidence="3" type="ORF">FD01_GL000370</name>
</gene>
<dbReference type="InterPro" id="IPR013154">
    <property type="entry name" value="ADH-like_N"/>
</dbReference>
<organism evidence="3 4">
    <name type="scientific">Lacticaseibacillus manihotivorans DSM 13343 = JCM 12514</name>
    <dbReference type="NCBI Taxonomy" id="1423769"/>
    <lineage>
        <taxon>Bacteria</taxon>
        <taxon>Bacillati</taxon>
        <taxon>Bacillota</taxon>
        <taxon>Bacilli</taxon>
        <taxon>Lactobacillales</taxon>
        <taxon>Lactobacillaceae</taxon>
        <taxon>Lacticaseibacillus</taxon>
    </lineage>
</organism>
<dbReference type="PANTHER" id="PTHR44154:SF1">
    <property type="entry name" value="QUINONE OXIDOREDUCTASE"/>
    <property type="match status" value="1"/>
</dbReference>
<keyword evidence="4" id="KW-1185">Reference proteome</keyword>
<dbReference type="PATRIC" id="fig|1423769.4.peg.398"/>
<accession>A0A0R1QSC6</accession>
<comment type="caution">
    <text evidence="3">The sequence shown here is derived from an EMBL/GenBank/DDBJ whole genome shotgun (WGS) entry which is preliminary data.</text>
</comment>
<dbReference type="InterPro" id="IPR011032">
    <property type="entry name" value="GroES-like_sf"/>
</dbReference>
<dbReference type="Gene3D" id="3.90.180.10">
    <property type="entry name" value="Medium-chain alcohol dehydrogenases, catalytic domain"/>
    <property type="match status" value="1"/>
</dbReference>
<dbReference type="SMART" id="SM00829">
    <property type="entry name" value="PKS_ER"/>
    <property type="match status" value="1"/>
</dbReference>
<dbReference type="Proteomes" id="UP000051790">
    <property type="component" value="Unassembled WGS sequence"/>
</dbReference>
<evidence type="ECO:0000259" key="2">
    <source>
        <dbReference type="SMART" id="SM00829"/>
    </source>
</evidence>
<dbReference type="InterPro" id="IPR013149">
    <property type="entry name" value="ADH-like_C"/>
</dbReference>
<reference evidence="3 4" key="1">
    <citation type="journal article" date="2015" name="Genome Announc.">
        <title>Expanding the biotechnology potential of lactobacilli through comparative genomics of 213 strains and associated genera.</title>
        <authorList>
            <person name="Sun Z."/>
            <person name="Harris H.M."/>
            <person name="McCann A."/>
            <person name="Guo C."/>
            <person name="Argimon S."/>
            <person name="Zhang W."/>
            <person name="Yang X."/>
            <person name="Jeffery I.B."/>
            <person name="Cooney J.C."/>
            <person name="Kagawa T.F."/>
            <person name="Liu W."/>
            <person name="Song Y."/>
            <person name="Salvetti E."/>
            <person name="Wrobel A."/>
            <person name="Rasinkangas P."/>
            <person name="Parkhill J."/>
            <person name="Rea M.C."/>
            <person name="O'Sullivan O."/>
            <person name="Ritari J."/>
            <person name="Douillard F.P."/>
            <person name="Paul Ross R."/>
            <person name="Yang R."/>
            <person name="Briner A.E."/>
            <person name="Felis G.E."/>
            <person name="de Vos W.M."/>
            <person name="Barrangou R."/>
            <person name="Klaenhammer T.R."/>
            <person name="Caufield P.W."/>
            <person name="Cui Y."/>
            <person name="Zhang H."/>
            <person name="O'Toole P.W."/>
        </authorList>
    </citation>
    <scope>NUCLEOTIDE SEQUENCE [LARGE SCALE GENOMIC DNA]</scope>
    <source>
        <strain evidence="3 4">DSM 13343</strain>
    </source>
</reference>
<protein>
    <submittedName>
        <fullName evidence="3">GroES-like protein</fullName>
    </submittedName>
</protein>
<dbReference type="GO" id="GO:0016491">
    <property type="term" value="F:oxidoreductase activity"/>
    <property type="evidence" value="ECO:0007669"/>
    <property type="project" value="InterPro"/>
</dbReference>
<dbReference type="Gene3D" id="3.40.50.720">
    <property type="entry name" value="NAD(P)-binding Rossmann-like Domain"/>
    <property type="match status" value="1"/>
</dbReference>
<dbReference type="PANTHER" id="PTHR44154">
    <property type="entry name" value="QUINONE OXIDOREDUCTASE"/>
    <property type="match status" value="1"/>
</dbReference>
<dbReference type="InterPro" id="IPR020843">
    <property type="entry name" value="ER"/>
</dbReference>
<dbReference type="SUPFAM" id="SSF51735">
    <property type="entry name" value="NAD(P)-binding Rossmann-fold domains"/>
    <property type="match status" value="1"/>
</dbReference>
<feature type="domain" description="Enoyl reductase (ER)" evidence="2">
    <location>
        <begin position="11"/>
        <end position="297"/>
    </location>
</feature>
<dbReference type="RefSeq" id="WP_054714296.1">
    <property type="nucleotide sequence ID" value="NZ_AZEU01000102.1"/>
</dbReference>
<dbReference type="SUPFAM" id="SSF50129">
    <property type="entry name" value="GroES-like"/>
    <property type="match status" value="1"/>
</dbReference>
<dbReference type="AlphaFoldDB" id="A0A0R1QSC6"/>
<evidence type="ECO:0000313" key="4">
    <source>
        <dbReference type="Proteomes" id="UP000051790"/>
    </source>
</evidence>
<dbReference type="InterPro" id="IPR036291">
    <property type="entry name" value="NAD(P)-bd_dom_sf"/>
</dbReference>
<dbReference type="EMBL" id="AZEU01000102">
    <property type="protein sequence ID" value="KRL47201.1"/>
    <property type="molecule type" value="Genomic_DNA"/>
</dbReference>
<evidence type="ECO:0000256" key="1">
    <source>
        <dbReference type="ARBA" id="ARBA00022857"/>
    </source>
</evidence>